<dbReference type="PANTHER" id="PTHR43719">
    <property type="entry name" value="TWO-COMPONENT HISTIDINE KINASE"/>
    <property type="match status" value="1"/>
</dbReference>
<evidence type="ECO:0000256" key="1">
    <source>
        <dbReference type="ARBA" id="ARBA00022553"/>
    </source>
</evidence>
<dbReference type="Gene3D" id="3.30.565.10">
    <property type="entry name" value="Histidine kinase-like ATPase, C-terminal domain"/>
    <property type="match status" value="1"/>
</dbReference>
<dbReference type="InterPro" id="IPR000014">
    <property type="entry name" value="PAS"/>
</dbReference>
<dbReference type="InterPro" id="IPR004358">
    <property type="entry name" value="Sig_transdc_His_kin-like_C"/>
</dbReference>
<dbReference type="InterPro" id="IPR036890">
    <property type="entry name" value="HATPase_C_sf"/>
</dbReference>
<comment type="caution">
    <text evidence="6">The sequence shown here is derived from an EMBL/GenBank/DDBJ whole genome shotgun (WGS) entry which is preliminary data.</text>
</comment>
<dbReference type="CDD" id="cd00082">
    <property type="entry name" value="HisKA"/>
    <property type="match status" value="1"/>
</dbReference>
<dbReference type="InterPro" id="IPR011006">
    <property type="entry name" value="CheY-like_superfamily"/>
</dbReference>
<dbReference type="Gene3D" id="1.10.287.130">
    <property type="match status" value="1"/>
</dbReference>
<dbReference type="SUPFAM" id="SSF47384">
    <property type="entry name" value="Homodimeric domain of signal transducing histidine kinase"/>
    <property type="match status" value="1"/>
</dbReference>
<keyword evidence="7" id="KW-1185">Reference proteome</keyword>
<dbReference type="EMBL" id="JAPDRK010000003">
    <property type="protein sequence ID" value="KAJ9614402.1"/>
    <property type="molecule type" value="Genomic_DNA"/>
</dbReference>
<dbReference type="SUPFAM" id="SSF55874">
    <property type="entry name" value="ATPase domain of HSP90 chaperone/DNA topoisomerase II/histidine kinase"/>
    <property type="match status" value="1"/>
</dbReference>
<feature type="domain" description="Histidine kinase" evidence="3">
    <location>
        <begin position="512"/>
        <end position="783"/>
    </location>
</feature>
<dbReference type="SUPFAM" id="SSF52172">
    <property type="entry name" value="CheY-like"/>
    <property type="match status" value="1"/>
</dbReference>
<dbReference type="InterPro" id="IPR001789">
    <property type="entry name" value="Sig_transdc_resp-reg_receiver"/>
</dbReference>
<dbReference type="SMART" id="SM00448">
    <property type="entry name" value="REC"/>
    <property type="match status" value="1"/>
</dbReference>
<dbReference type="Gene3D" id="3.30.450.20">
    <property type="entry name" value="PAS domain"/>
    <property type="match status" value="2"/>
</dbReference>
<evidence type="ECO:0000313" key="7">
    <source>
        <dbReference type="Proteomes" id="UP001172673"/>
    </source>
</evidence>
<dbReference type="InterPro" id="IPR003661">
    <property type="entry name" value="HisK_dim/P_dom"/>
</dbReference>
<dbReference type="PRINTS" id="PR00344">
    <property type="entry name" value="BCTRLSENSOR"/>
</dbReference>
<dbReference type="PANTHER" id="PTHR43719:SF31">
    <property type="entry name" value="HISTIDINE KINASE"/>
    <property type="match status" value="1"/>
</dbReference>
<dbReference type="PROSITE" id="PS50109">
    <property type="entry name" value="HIS_KIN"/>
    <property type="match status" value="1"/>
</dbReference>
<dbReference type="SMART" id="SM00387">
    <property type="entry name" value="HATPase_c"/>
    <property type="match status" value="1"/>
</dbReference>
<dbReference type="InterPro" id="IPR036097">
    <property type="entry name" value="HisK_dim/P_sf"/>
</dbReference>
<dbReference type="GO" id="GO:0000155">
    <property type="term" value="F:phosphorelay sensor kinase activity"/>
    <property type="evidence" value="ECO:0007669"/>
    <property type="project" value="InterPro"/>
</dbReference>
<keyword evidence="1 2" id="KW-0597">Phosphoprotein</keyword>
<dbReference type="PROSITE" id="PS50110">
    <property type="entry name" value="RESPONSE_REGULATORY"/>
    <property type="match status" value="1"/>
</dbReference>
<evidence type="ECO:0000259" key="3">
    <source>
        <dbReference type="PROSITE" id="PS50109"/>
    </source>
</evidence>
<dbReference type="InterPro" id="IPR035965">
    <property type="entry name" value="PAS-like_dom_sf"/>
</dbReference>
<dbReference type="SMART" id="SM00388">
    <property type="entry name" value="HisKA"/>
    <property type="match status" value="1"/>
</dbReference>
<evidence type="ECO:0000259" key="5">
    <source>
        <dbReference type="PROSITE" id="PS50112"/>
    </source>
</evidence>
<feature type="domain" description="PAS" evidence="5">
    <location>
        <begin position="363"/>
        <end position="434"/>
    </location>
</feature>
<dbReference type="Pfam" id="PF08448">
    <property type="entry name" value="PAS_4"/>
    <property type="match status" value="1"/>
</dbReference>
<dbReference type="Gene3D" id="3.40.50.2300">
    <property type="match status" value="1"/>
</dbReference>
<sequence length="953" mass="106034">MGEGVPHQSASPTWTSHLPNSRHVELFKNTDWAATDLGPLDRWGPDLRFAANMVFADSRGACVYWGQHRVAFYNESFMPMAGSAHPFLMGKPFAVGFPELEPGIAPIFDKAEADGMTVDVQNIPLFTERNGYLEETFFIGQFIPLRAESGKVGGFYNTVYESTFRVLHDRRRAVLDLITILPSSSTSSVFQHVVEALATNGNDLPMVLLYSADDERPGTCRLRLEGSIGVPQGHEIAPTQAEFHSSKDGLIPLFREARASDIPLVTRTTDQHYQQSNGMLLEGIQWAGFGEPSKDIVVAPLATVSRLFGLLVLGTNPRRTFDSSYQQFISDLTQQLLAKLNSAISSEEAKSREIALQRDLAESENRIRYMAQHTEIGLAHLTMEGTLVWANEQYYKVLGISKEEGTKSFSFLDAYDKDSEQQARLLWAQLLEGAPSVSGELRLQRLFVPPSGPAEPACVLANGFPWKEHGEIKYIMGCFTDVSHLKWAESVQIRSAGAARDAKRQQELFIDTTSHELRNPLGAIMQCAESIASSLQFSGSMAAADMLGVLRENVETAEIILACTSHQKRIIDDVLLLSRLESQMLSITPIQTNIDLVIADVLKMFKGECKQNGIALNIKPHQSLTDCKVDSVMCDPSRLMQIIINILANAIKYVRQEIHREILFTYGAAESVAEVYRSNLGVRWWTQSKEREDLTLANEWGDAQPLFLFFAVHDSGPGLAPQEIDRLFQRFVQTTKLTHVKYGGAGLGLYISRELTEKQGGEIGVASSPGEGATFAFYIKARRSETLNQSHRPFQLRSRSISNGKKITGLTAAHQLHVLLTEDNLINQKFLARGLEKHGYIVHVANHGLEALDILKKSACWKGHKHRTPVHMILMDWEMPILDGLATAKQIRELEEQGSIIQRIPIIAITANAREEQQKAALDAGMDDVLPKPFLVSEMVTKIQEWISKDANA</sequence>
<dbReference type="AlphaFoldDB" id="A0AA38XJ27"/>
<evidence type="ECO:0000313" key="6">
    <source>
        <dbReference type="EMBL" id="KAJ9614402.1"/>
    </source>
</evidence>
<dbReference type="Pfam" id="PF00512">
    <property type="entry name" value="HisKA"/>
    <property type="match status" value="1"/>
</dbReference>
<dbReference type="Pfam" id="PF02518">
    <property type="entry name" value="HATPase_c"/>
    <property type="match status" value="1"/>
</dbReference>
<feature type="domain" description="Response regulatory" evidence="4">
    <location>
        <begin position="817"/>
        <end position="947"/>
    </location>
</feature>
<dbReference type="CDD" id="cd17546">
    <property type="entry name" value="REC_hyHK_CKI1_RcsC-like"/>
    <property type="match status" value="1"/>
</dbReference>
<feature type="modified residue" description="4-aspartylphosphate" evidence="2">
    <location>
        <position position="876"/>
    </location>
</feature>
<proteinExistence type="predicted"/>
<dbReference type="Pfam" id="PF00072">
    <property type="entry name" value="Response_reg"/>
    <property type="match status" value="1"/>
</dbReference>
<accession>A0AA38XJ27</accession>
<dbReference type="InterPro" id="IPR005467">
    <property type="entry name" value="His_kinase_dom"/>
</dbReference>
<dbReference type="PROSITE" id="PS50112">
    <property type="entry name" value="PAS"/>
    <property type="match status" value="1"/>
</dbReference>
<evidence type="ECO:0000259" key="4">
    <source>
        <dbReference type="PROSITE" id="PS50110"/>
    </source>
</evidence>
<dbReference type="InterPro" id="IPR013656">
    <property type="entry name" value="PAS_4"/>
</dbReference>
<gene>
    <name evidence="6" type="ORF">H2200_002538</name>
</gene>
<name>A0AA38XJ27_9EURO</name>
<protein>
    <submittedName>
        <fullName evidence="6">Uncharacterized protein</fullName>
    </submittedName>
</protein>
<reference evidence="6" key="1">
    <citation type="submission" date="2022-10" db="EMBL/GenBank/DDBJ databases">
        <title>Culturing micro-colonial fungi from biological soil crusts in the Mojave desert and describing Neophaeococcomyces mojavensis, and introducing the new genera and species Taxawa tesnikishii.</title>
        <authorList>
            <person name="Kurbessoian T."/>
            <person name="Stajich J.E."/>
        </authorList>
    </citation>
    <scope>NUCLEOTIDE SEQUENCE</scope>
    <source>
        <strain evidence="6">TK_41</strain>
    </source>
</reference>
<dbReference type="InterPro" id="IPR003594">
    <property type="entry name" value="HATPase_dom"/>
</dbReference>
<evidence type="ECO:0000256" key="2">
    <source>
        <dbReference type="PROSITE-ProRule" id="PRU00169"/>
    </source>
</evidence>
<organism evidence="6 7">
    <name type="scientific">Cladophialophora chaetospira</name>
    <dbReference type="NCBI Taxonomy" id="386627"/>
    <lineage>
        <taxon>Eukaryota</taxon>
        <taxon>Fungi</taxon>
        <taxon>Dikarya</taxon>
        <taxon>Ascomycota</taxon>
        <taxon>Pezizomycotina</taxon>
        <taxon>Eurotiomycetes</taxon>
        <taxon>Chaetothyriomycetidae</taxon>
        <taxon>Chaetothyriales</taxon>
        <taxon>Herpotrichiellaceae</taxon>
        <taxon>Cladophialophora</taxon>
    </lineage>
</organism>
<dbReference type="Proteomes" id="UP001172673">
    <property type="component" value="Unassembled WGS sequence"/>
</dbReference>
<dbReference type="SUPFAM" id="SSF55785">
    <property type="entry name" value="PYP-like sensor domain (PAS domain)"/>
    <property type="match status" value="1"/>
</dbReference>
<dbReference type="InterPro" id="IPR050956">
    <property type="entry name" value="2C_system_His_kinase"/>
</dbReference>